<dbReference type="FunFam" id="3.20.20.140:FF:000004">
    <property type="entry name" value="N-acetylglucosamine-6-phosphate deacetylase"/>
    <property type="match status" value="1"/>
</dbReference>
<dbReference type="GO" id="GO:0006046">
    <property type="term" value="P:N-acetylglucosamine catabolic process"/>
    <property type="evidence" value="ECO:0007669"/>
    <property type="project" value="TreeGrafter"/>
</dbReference>
<name>A0A014M669_9GAMM</name>
<feature type="domain" description="Amidohydrolase-related" evidence="9">
    <location>
        <begin position="51"/>
        <end position="379"/>
    </location>
</feature>
<dbReference type="STRING" id="69222.BG55_22330"/>
<evidence type="ECO:0000256" key="1">
    <source>
        <dbReference type="ARBA" id="ARBA00010716"/>
    </source>
</evidence>
<evidence type="ECO:0000256" key="4">
    <source>
        <dbReference type="ARBA" id="ARBA00023277"/>
    </source>
</evidence>
<evidence type="ECO:0000256" key="5">
    <source>
        <dbReference type="PIRNR" id="PIRNR038994"/>
    </source>
</evidence>
<dbReference type="GO" id="GO:0046872">
    <property type="term" value="F:metal ion binding"/>
    <property type="evidence" value="ECO:0007669"/>
    <property type="project" value="UniProtKB-KW"/>
</dbReference>
<evidence type="ECO:0000259" key="9">
    <source>
        <dbReference type="Pfam" id="PF01979"/>
    </source>
</evidence>
<dbReference type="SUPFAM" id="SSF51338">
    <property type="entry name" value="Composite domain of metallo-dependent hydrolases"/>
    <property type="match status" value="1"/>
</dbReference>
<feature type="binding site" evidence="8">
    <location>
        <position position="216"/>
    </location>
    <ligand>
        <name>Zn(2+)</name>
        <dbReference type="ChEBI" id="CHEBI:29105"/>
    </ligand>
</feature>
<evidence type="ECO:0000313" key="10">
    <source>
        <dbReference type="EMBL" id="EXU73559.1"/>
    </source>
</evidence>
<dbReference type="NCBIfam" id="TIGR00221">
    <property type="entry name" value="nagA"/>
    <property type="match status" value="1"/>
</dbReference>
<dbReference type="InterPro" id="IPR011059">
    <property type="entry name" value="Metal-dep_hydrolase_composite"/>
</dbReference>
<dbReference type="OrthoDB" id="9776488at2"/>
<feature type="binding site" evidence="7">
    <location>
        <position position="227"/>
    </location>
    <ligand>
        <name>substrate</name>
    </ligand>
</feature>
<dbReference type="NCBIfam" id="NF008371">
    <property type="entry name" value="PRK11170.1"/>
    <property type="match status" value="1"/>
</dbReference>
<dbReference type="InterPro" id="IPR003764">
    <property type="entry name" value="GlcNAc_6-P_deAcase"/>
</dbReference>
<dbReference type="InterPro" id="IPR032466">
    <property type="entry name" value="Metal_Hydrolase"/>
</dbReference>
<comment type="cofactor">
    <cofactor evidence="8">
        <name>a divalent metal cation</name>
        <dbReference type="ChEBI" id="CHEBI:60240"/>
    </cofactor>
    <text evidence="8">Binds 1 divalent metal cation per subunit.</text>
</comment>
<dbReference type="EC" id="3.5.1.25" evidence="10"/>
<keyword evidence="11" id="KW-1185">Reference proteome</keyword>
<dbReference type="Gene3D" id="3.20.20.140">
    <property type="entry name" value="Metal-dependent hydrolases"/>
    <property type="match status" value="1"/>
</dbReference>
<feature type="binding site" evidence="7">
    <location>
        <position position="251"/>
    </location>
    <ligand>
        <name>substrate</name>
    </ligand>
</feature>
<dbReference type="EMBL" id="JFHN01000075">
    <property type="protein sequence ID" value="EXU73559.1"/>
    <property type="molecule type" value="Genomic_DNA"/>
</dbReference>
<evidence type="ECO:0000256" key="3">
    <source>
        <dbReference type="ARBA" id="ARBA00022801"/>
    </source>
</evidence>
<keyword evidence="4 5" id="KW-0119">Carbohydrate metabolism</keyword>
<keyword evidence="3 5" id="KW-0378">Hydrolase</keyword>
<feature type="active site" description="Proton donor/acceptor" evidence="6">
    <location>
        <position position="273"/>
    </location>
</feature>
<feature type="binding site" evidence="8">
    <location>
        <position position="195"/>
    </location>
    <ligand>
        <name>Zn(2+)</name>
        <dbReference type="ChEBI" id="CHEBI:29105"/>
    </ligand>
</feature>
<proteinExistence type="inferred from homology"/>
<keyword evidence="2 8" id="KW-0479">Metal-binding</keyword>
<dbReference type="PANTHER" id="PTHR11113:SF14">
    <property type="entry name" value="N-ACETYLGLUCOSAMINE-6-PHOSPHATE DEACETYLASE"/>
    <property type="match status" value="1"/>
</dbReference>
<dbReference type="CDD" id="cd00854">
    <property type="entry name" value="NagA"/>
    <property type="match status" value="1"/>
</dbReference>
<dbReference type="PIRSF" id="PIRSF038994">
    <property type="entry name" value="NagA"/>
    <property type="match status" value="1"/>
</dbReference>
<evidence type="ECO:0000256" key="7">
    <source>
        <dbReference type="PIRSR" id="PIRSR038994-2"/>
    </source>
</evidence>
<dbReference type="Pfam" id="PF01979">
    <property type="entry name" value="Amidohydro_1"/>
    <property type="match status" value="1"/>
</dbReference>
<protein>
    <submittedName>
        <fullName evidence="10">N-acetylglucosamine-6-phosphate deacetylase</fullName>
        <ecNumber evidence="10">3.5.1.25</ecNumber>
    </submittedName>
</protein>
<dbReference type="PATRIC" id="fig|69222.5.peg.4561"/>
<dbReference type="SUPFAM" id="SSF51556">
    <property type="entry name" value="Metallo-dependent hydrolases"/>
    <property type="match status" value="1"/>
</dbReference>
<evidence type="ECO:0000256" key="8">
    <source>
        <dbReference type="PIRSR" id="PIRSR038994-3"/>
    </source>
</evidence>
<feature type="binding site" evidence="7">
    <location>
        <begin position="306"/>
        <end position="308"/>
    </location>
    <ligand>
        <name>substrate</name>
    </ligand>
</feature>
<organism evidence="10 11">
    <name type="scientific">Erwinia mallotivora</name>
    <dbReference type="NCBI Taxonomy" id="69222"/>
    <lineage>
        <taxon>Bacteria</taxon>
        <taxon>Pseudomonadati</taxon>
        <taxon>Pseudomonadota</taxon>
        <taxon>Gammaproteobacteria</taxon>
        <taxon>Enterobacterales</taxon>
        <taxon>Erwiniaceae</taxon>
        <taxon>Erwinia</taxon>
    </lineage>
</organism>
<dbReference type="RefSeq" id="WP_034941668.1">
    <property type="nucleotide sequence ID" value="NZ_JFHN01000075.1"/>
</dbReference>
<sequence>MYALTNGRIYTGHEILDNHAVVISDGLIDRVCARDALPANVALRDVNGALIAPGFIDLQLNGCGGVQFNDDLAAISSETLHIMQKANEKSGCTSFLPTLITSSDEMIRRAVEVMRAYLAQHTSQALGLHLEGPWLSPRKPGTHNPALIRTPEPELVDFLCENADVIAKITLAPEQVNGSVIRQLRDAGIVISAGHSHATYAEARQGIAAGVSFATHLYNAMPTITGREPGLIGALFDSPDVWCGIIADGLHVHYANIRNAKRIKSDRLILVTDATAPAGASIDRFIFAGKTIYYRDGLCVDEKGTLSGSALTMIEAVANSVEHVGIALDETLRMATLYPARAMGVDDKLGSIDAGKVANLTVFTRDYKIIKTIVNGDEVYSE</sequence>
<evidence type="ECO:0000256" key="2">
    <source>
        <dbReference type="ARBA" id="ARBA00022723"/>
    </source>
</evidence>
<dbReference type="InterPro" id="IPR006680">
    <property type="entry name" value="Amidohydro-rel"/>
</dbReference>
<feature type="binding site" evidence="7">
    <location>
        <begin position="219"/>
        <end position="220"/>
    </location>
    <ligand>
        <name>substrate</name>
    </ligand>
</feature>
<evidence type="ECO:0000256" key="6">
    <source>
        <dbReference type="PIRSR" id="PIRSR038994-1"/>
    </source>
</evidence>
<dbReference type="Gene3D" id="2.30.40.10">
    <property type="entry name" value="Urease, subunit C, domain 1"/>
    <property type="match status" value="1"/>
</dbReference>
<dbReference type="GO" id="GO:0008448">
    <property type="term" value="F:N-acetylglucosamine-6-phosphate deacetylase activity"/>
    <property type="evidence" value="ECO:0007669"/>
    <property type="project" value="UniProtKB-EC"/>
</dbReference>
<comment type="similarity">
    <text evidence="1 5">Belongs to the metallo-dependent hydrolases superfamily. NagA family.</text>
</comment>
<dbReference type="AlphaFoldDB" id="A0A014M669"/>
<gene>
    <name evidence="10" type="primary">nagA</name>
    <name evidence="10" type="ORF">BG55_22330</name>
</gene>
<comment type="caution">
    <text evidence="10">The sequence shown here is derived from an EMBL/GenBank/DDBJ whole genome shotgun (WGS) entry which is preliminary data.</text>
</comment>
<accession>A0A014M669</accession>
<evidence type="ECO:0000313" key="11">
    <source>
        <dbReference type="Proteomes" id="UP000019918"/>
    </source>
</evidence>
<dbReference type="PANTHER" id="PTHR11113">
    <property type="entry name" value="N-ACETYLGLUCOSAMINE-6-PHOSPHATE DEACETYLASE"/>
    <property type="match status" value="1"/>
</dbReference>
<dbReference type="Proteomes" id="UP000019918">
    <property type="component" value="Unassembled WGS sequence"/>
</dbReference>
<feature type="binding site" evidence="8">
    <location>
        <position position="131"/>
    </location>
    <ligand>
        <name>Zn(2+)</name>
        <dbReference type="ChEBI" id="CHEBI:29105"/>
    </ligand>
</feature>
<reference evidence="10 11" key="1">
    <citation type="submission" date="2014-02" db="EMBL/GenBank/DDBJ databases">
        <title>Draft genome of Erwinia mallotivora strain BT-MARDI, a papaya dieback pathogen.</title>
        <authorList>
            <person name="Redzuan R."/>
            <person name="Abu Bakar N."/>
            <person name="Badrun R."/>
            <person name="Mohd Raih M.F."/>
            <person name="Rozano L."/>
            <person name="Mat Amin N."/>
        </authorList>
    </citation>
    <scope>NUCLEOTIDE SEQUENCE [LARGE SCALE GENOMIC DNA]</scope>
    <source>
        <strain evidence="10 11">BT-MARDI</strain>
    </source>
</reference>
<feature type="binding site" evidence="7">
    <location>
        <position position="142"/>
    </location>
    <ligand>
        <name>substrate</name>
    </ligand>
</feature>